<dbReference type="Pfam" id="PF07638">
    <property type="entry name" value="Sigma70_ECF"/>
    <property type="match status" value="1"/>
</dbReference>
<protein>
    <recommendedName>
        <fullName evidence="5">RNA polymerase sigma-70 ECF-like HTH domain-containing protein</fullName>
    </recommendedName>
</protein>
<dbReference type="InterPro" id="IPR039425">
    <property type="entry name" value="RNA_pol_sigma-70-like"/>
</dbReference>
<dbReference type="AlphaFoldDB" id="A0A8A4TI64"/>
<dbReference type="GO" id="GO:0016987">
    <property type="term" value="F:sigma factor activity"/>
    <property type="evidence" value="ECO:0007669"/>
    <property type="project" value="UniProtKB-KW"/>
</dbReference>
<dbReference type="InterPro" id="IPR036388">
    <property type="entry name" value="WH-like_DNA-bd_sf"/>
</dbReference>
<evidence type="ECO:0000313" key="7">
    <source>
        <dbReference type="Proteomes" id="UP000663929"/>
    </source>
</evidence>
<dbReference type="InterPro" id="IPR053812">
    <property type="entry name" value="HTH_Sigma70_ECF-like"/>
</dbReference>
<reference evidence="6" key="1">
    <citation type="submission" date="2021-03" db="EMBL/GenBank/DDBJ databases">
        <title>Acanthopleuribacteraceae sp. M133.</title>
        <authorList>
            <person name="Wang G."/>
        </authorList>
    </citation>
    <scope>NUCLEOTIDE SEQUENCE</scope>
    <source>
        <strain evidence="6">M133</strain>
    </source>
</reference>
<keyword evidence="7" id="KW-1185">Reference proteome</keyword>
<evidence type="ECO:0000256" key="3">
    <source>
        <dbReference type="ARBA" id="ARBA00023082"/>
    </source>
</evidence>
<evidence type="ECO:0000256" key="1">
    <source>
        <dbReference type="ARBA" id="ARBA00010641"/>
    </source>
</evidence>
<dbReference type="GO" id="GO:0006352">
    <property type="term" value="P:DNA-templated transcription initiation"/>
    <property type="evidence" value="ECO:0007669"/>
    <property type="project" value="InterPro"/>
</dbReference>
<dbReference type="PANTHER" id="PTHR43133:SF39">
    <property type="entry name" value="SIMILAR TO RNA POLYMERASE SIGMA-E FACTOR"/>
    <property type="match status" value="1"/>
</dbReference>
<evidence type="ECO:0000256" key="4">
    <source>
        <dbReference type="ARBA" id="ARBA00023163"/>
    </source>
</evidence>
<evidence type="ECO:0000256" key="2">
    <source>
        <dbReference type="ARBA" id="ARBA00023015"/>
    </source>
</evidence>
<dbReference type="RefSeq" id="WP_237378950.1">
    <property type="nucleotide sequence ID" value="NZ_CP071793.1"/>
</dbReference>
<organism evidence="6 7">
    <name type="scientific">Sulfidibacter corallicola</name>
    <dbReference type="NCBI Taxonomy" id="2818388"/>
    <lineage>
        <taxon>Bacteria</taxon>
        <taxon>Pseudomonadati</taxon>
        <taxon>Acidobacteriota</taxon>
        <taxon>Holophagae</taxon>
        <taxon>Acanthopleuribacterales</taxon>
        <taxon>Acanthopleuribacteraceae</taxon>
        <taxon>Sulfidibacter</taxon>
    </lineage>
</organism>
<keyword evidence="2" id="KW-0805">Transcription regulation</keyword>
<dbReference type="Gene3D" id="1.10.1740.10">
    <property type="match status" value="1"/>
</dbReference>
<dbReference type="InterPro" id="IPR013324">
    <property type="entry name" value="RNA_pol_sigma_r3/r4-like"/>
</dbReference>
<dbReference type="EMBL" id="CP071793">
    <property type="protein sequence ID" value="QTD49313.1"/>
    <property type="molecule type" value="Genomic_DNA"/>
</dbReference>
<dbReference type="SUPFAM" id="SSF88659">
    <property type="entry name" value="Sigma3 and sigma4 domains of RNA polymerase sigma factors"/>
    <property type="match status" value="1"/>
</dbReference>
<dbReference type="PANTHER" id="PTHR43133">
    <property type="entry name" value="RNA POLYMERASE ECF-TYPE SIGMA FACTO"/>
    <property type="match status" value="1"/>
</dbReference>
<proteinExistence type="inferred from homology"/>
<name>A0A8A4TI64_SULCO</name>
<keyword evidence="3" id="KW-0731">Sigma factor</keyword>
<dbReference type="SUPFAM" id="SSF88946">
    <property type="entry name" value="Sigma2 domain of RNA polymerase sigma factors"/>
    <property type="match status" value="1"/>
</dbReference>
<dbReference type="InterPro" id="IPR013325">
    <property type="entry name" value="RNA_pol_sigma_r2"/>
</dbReference>
<comment type="similarity">
    <text evidence="1">Belongs to the sigma-70 factor family. ECF subfamily.</text>
</comment>
<keyword evidence="4" id="KW-0804">Transcription</keyword>
<dbReference type="InterPro" id="IPR011517">
    <property type="entry name" value="RNA_pol_sigma70_ECF-like"/>
</dbReference>
<dbReference type="KEGG" id="scor:J3U87_27320"/>
<sequence>MQHAPAAGEITELLERWRGGDRGALDRLFALAHGELVKIARARLGSRSDTLFSPTVLVNEACLKLLSREPGTDRPWRSRGQFYALVSTAMLHILVDHAKRKKAAKHGGDTVWVSFDPERDGRPSPDLLALGQALAGLERLDRRQANIWKCRFLCGLKIAEMAEAFELGESTIRRELKAANGWVRSQLRHSGGNLAMT</sequence>
<evidence type="ECO:0000313" key="6">
    <source>
        <dbReference type="EMBL" id="QTD49313.1"/>
    </source>
</evidence>
<feature type="domain" description="RNA polymerase sigma-70 ECF-like HTH" evidence="5">
    <location>
        <begin position="9"/>
        <end position="189"/>
    </location>
</feature>
<dbReference type="Proteomes" id="UP000663929">
    <property type="component" value="Chromosome"/>
</dbReference>
<gene>
    <name evidence="6" type="ORF">J3U87_27320</name>
</gene>
<dbReference type="NCBIfam" id="TIGR02999">
    <property type="entry name" value="Sig-70_X6"/>
    <property type="match status" value="1"/>
</dbReference>
<evidence type="ECO:0000259" key="5">
    <source>
        <dbReference type="Pfam" id="PF07638"/>
    </source>
</evidence>
<dbReference type="Gene3D" id="1.10.10.10">
    <property type="entry name" value="Winged helix-like DNA-binding domain superfamily/Winged helix DNA-binding domain"/>
    <property type="match status" value="1"/>
</dbReference>
<accession>A0A8A4TI64</accession>